<proteinExistence type="predicted"/>
<dbReference type="EMBL" id="JAPWDV010000001">
    <property type="protein sequence ID" value="KAJ6222589.1"/>
    <property type="molecule type" value="Genomic_DNA"/>
</dbReference>
<keyword evidence="3" id="KW-1185">Reference proteome</keyword>
<dbReference type="SUPFAM" id="SSF52058">
    <property type="entry name" value="L domain-like"/>
    <property type="match status" value="1"/>
</dbReference>
<organism evidence="2 3">
    <name type="scientific">Blomia tropicalis</name>
    <name type="common">Mite</name>
    <dbReference type="NCBI Taxonomy" id="40697"/>
    <lineage>
        <taxon>Eukaryota</taxon>
        <taxon>Metazoa</taxon>
        <taxon>Ecdysozoa</taxon>
        <taxon>Arthropoda</taxon>
        <taxon>Chelicerata</taxon>
        <taxon>Arachnida</taxon>
        <taxon>Acari</taxon>
        <taxon>Acariformes</taxon>
        <taxon>Sarcoptiformes</taxon>
        <taxon>Astigmata</taxon>
        <taxon>Glycyphagoidea</taxon>
        <taxon>Echimyopodidae</taxon>
        <taxon>Blomia</taxon>
    </lineage>
</organism>
<accession>A0A9Q0MBV9</accession>
<dbReference type="Gene3D" id="3.80.10.10">
    <property type="entry name" value="Ribonuclease Inhibitor"/>
    <property type="match status" value="1"/>
</dbReference>
<dbReference type="InterPro" id="IPR032675">
    <property type="entry name" value="LRR_dom_sf"/>
</dbReference>
<keyword evidence="1" id="KW-0732">Signal</keyword>
<evidence type="ECO:0000256" key="1">
    <source>
        <dbReference type="SAM" id="SignalP"/>
    </source>
</evidence>
<dbReference type="Proteomes" id="UP001142055">
    <property type="component" value="Chromosome 1"/>
</dbReference>
<protein>
    <submittedName>
        <fullName evidence="2">Uncharacterized protein</fullName>
    </submittedName>
</protein>
<comment type="caution">
    <text evidence="2">The sequence shown here is derived from an EMBL/GenBank/DDBJ whole genome shotgun (WGS) entry which is preliminary data.</text>
</comment>
<evidence type="ECO:0000313" key="2">
    <source>
        <dbReference type="EMBL" id="KAJ6222589.1"/>
    </source>
</evidence>
<evidence type="ECO:0000313" key="3">
    <source>
        <dbReference type="Proteomes" id="UP001142055"/>
    </source>
</evidence>
<feature type="chain" id="PRO_5040118441" evidence="1">
    <location>
        <begin position="23"/>
        <end position="388"/>
    </location>
</feature>
<feature type="signal peptide" evidence="1">
    <location>
        <begin position="1"/>
        <end position="22"/>
    </location>
</feature>
<sequence length="388" mass="45309">MKDFVMRLTIFITLIVLESIHCHPTCPDDSLISGCVCRQTREVGSLPDLLCKEKGVYVDQVIQNLNKHSNGEILKFGKLYWESDVKVPITDNFFGNVTFRKVMIGTPLKFTYVTYLSPKAFVGPIMKELEWFAIRSYEMRNQDHLYKAIRSLPNLKYVAIEGRYLVSVPTRAFQPLCKGSDSKYCPNTHLRRINFTEGLHETFIFLTRIEENAFQGLPNLKEVSMKQHDVHFIADYAFACDKPISKKLKIDLSLQWSREFNTDSFSPKALMGTNRPTELILFGNPHISHLPEVVFGPFFEENDRQNTLKLGQKMSCSCEMYWLYSQPERYKPQFIEWKFTAKKDNKEQHYLVMCQDDTDLWDLEPSTFNNCTSEYPINDDKDEFRDEL</sequence>
<reference evidence="2" key="1">
    <citation type="submission" date="2022-12" db="EMBL/GenBank/DDBJ databases">
        <title>Genome assemblies of Blomia tropicalis.</title>
        <authorList>
            <person name="Cui Y."/>
        </authorList>
    </citation>
    <scope>NUCLEOTIDE SEQUENCE</scope>
    <source>
        <tissue evidence="2">Adult mites</tissue>
    </source>
</reference>
<dbReference type="AlphaFoldDB" id="A0A9Q0MBV9"/>
<gene>
    <name evidence="2" type="ORF">RDWZM_001134</name>
</gene>
<name>A0A9Q0MBV9_BLOTA</name>